<comment type="function">
    <text evidence="9">Pyrophosphatase that hydrolyzes the non-canonical purine nucleotides inosine triphosphate (ITP), deoxyinosine triphosphate (dITP) as well as 2'-deoxy-N-6-hydroxylaminopurine triphosphate (dHAPTP) and xanthosine 5'-triphosphate (XTP) to their respective monophosphate derivatives. The enzyme does not distinguish between the deoxy- and ribose forms. Probably excludes non-canonical purines from RNA and DNA precursor pools, thus preventing their incorporation into RNA and DNA and avoiding chromosomal lesions.</text>
</comment>
<comment type="function">
    <text evidence="13">Pyrophosphatase that hydrolyzes non-canonical purine nucleotides such as inosine triphosphate (ITP), deoxyinosine triphosphate (dITP) or xanthosine 5'-triphosphate (XTP) to their respective monophosphate derivatives. The enzyme does not distinguish between the deoxy- and ribose forms. Probably excludes non-canonical purines from RNA and DNA precursor pools, thus preventing their incorporation into RNA and DNA and avoiding chromosomal lesions.</text>
</comment>
<dbReference type="GO" id="GO:0046872">
    <property type="term" value="F:metal ion binding"/>
    <property type="evidence" value="ECO:0007669"/>
    <property type="project" value="UniProtKB-KW"/>
</dbReference>
<feature type="binding site" evidence="13">
    <location>
        <position position="184"/>
    </location>
    <ligand>
        <name>ITP</name>
        <dbReference type="ChEBI" id="CHEBI:61402"/>
    </ligand>
</feature>
<comment type="catalytic activity">
    <reaction evidence="11">
        <text>dITP + H2O = dIMP + diphosphate + H(+)</text>
        <dbReference type="Rhea" id="RHEA:28342"/>
        <dbReference type="ChEBI" id="CHEBI:15377"/>
        <dbReference type="ChEBI" id="CHEBI:15378"/>
        <dbReference type="ChEBI" id="CHEBI:33019"/>
        <dbReference type="ChEBI" id="CHEBI:61194"/>
        <dbReference type="ChEBI" id="CHEBI:61382"/>
        <dbReference type="EC" id="3.6.1.66"/>
    </reaction>
    <physiologicalReaction direction="left-to-right" evidence="11">
        <dbReference type="Rhea" id="RHEA:28343"/>
    </physiologicalReaction>
</comment>
<feature type="binding site" evidence="13">
    <location>
        <begin position="161"/>
        <end position="164"/>
    </location>
    <ligand>
        <name>ITP</name>
        <dbReference type="ChEBI" id="CHEBI:61402"/>
    </ligand>
</feature>
<gene>
    <name evidence="15" type="ORF">PVAP13_9NG268400</name>
</gene>
<keyword evidence="14" id="KW-0812">Transmembrane</keyword>
<evidence type="ECO:0000256" key="11">
    <source>
        <dbReference type="ARBA" id="ARBA00093255"/>
    </source>
</evidence>
<dbReference type="GO" id="GO:0036222">
    <property type="term" value="F:XTP diphosphatase activity"/>
    <property type="evidence" value="ECO:0007669"/>
    <property type="project" value="UniProtKB-UniRule"/>
</dbReference>
<dbReference type="GO" id="GO:0000166">
    <property type="term" value="F:nucleotide binding"/>
    <property type="evidence" value="ECO:0007669"/>
    <property type="project" value="UniProtKB-KW"/>
</dbReference>
<keyword evidence="6 13" id="KW-0378">Hydrolase</keyword>
<dbReference type="HAMAP" id="MF_03148">
    <property type="entry name" value="HAM1_NTPase"/>
    <property type="match status" value="1"/>
</dbReference>
<keyword evidence="13" id="KW-0464">Manganese</keyword>
<dbReference type="GO" id="GO:0035870">
    <property type="term" value="F:dITP diphosphatase activity"/>
    <property type="evidence" value="ECO:0007669"/>
    <property type="project" value="UniProtKB-UniRule"/>
</dbReference>
<organism evidence="15 16">
    <name type="scientific">Panicum virgatum</name>
    <name type="common">Blackwell switchgrass</name>
    <dbReference type="NCBI Taxonomy" id="38727"/>
    <lineage>
        <taxon>Eukaryota</taxon>
        <taxon>Viridiplantae</taxon>
        <taxon>Streptophyta</taxon>
        <taxon>Embryophyta</taxon>
        <taxon>Tracheophyta</taxon>
        <taxon>Spermatophyta</taxon>
        <taxon>Magnoliopsida</taxon>
        <taxon>Liliopsida</taxon>
        <taxon>Poales</taxon>
        <taxon>Poaceae</taxon>
        <taxon>PACMAD clade</taxon>
        <taxon>Panicoideae</taxon>
        <taxon>Panicodae</taxon>
        <taxon>Paniceae</taxon>
        <taxon>Panicinae</taxon>
        <taxon>Panicum</taxon>
        <taxon>Panicum sect. Hiantes</taxon>
    </lineage>
</organism>
<comment type="catalytic activity">
    <reaction evidence="12">
        <text>N(6)-hydroxy-dATP + H2O = N(6)-hydroxy-dAMP + diphosphate + H(+)</text>
        <dbReference type="Rhea" id="RHEA:83971"/>
        <dbReference type="ChEBI" id="CHEBI:15377"/>
        <dbReference type="ChEBI" id="CHEBI:15378"/>
        <dbReference type="ChEBI" id="CHEBI:33019"/>
        <dbReference type="ChEBI" id="CHEBI:233529"/>
        <dbReference type="ChEBI" id="CHEBI:233530"/>
    </reaction>
    <physiologicalReaction direction="left-to-right" evidence="12">
        <dbReference type="Rhea" id="RHEA:83972"/>
    </physiologicalReaction>
</comment>
<evidence type="ECO:0000256" key="2">
    <source>
        <dbReference type="ARBA" id="ARBA00008023"/>
    </source>
</evidence>
<comment type="subcellular location">
    <subcellularLocation>
        <location evidence="1 13">Cytoplasm</location>
    </subcellularLocation>
</comment>
<keyword evidence="3 13" id="KW-0963">Cytoplasm</keyword>
<dbReference type="InterPro" id="IPR029001">
    <property type="entry name" value="ITPase-like_fam"/>
</dbReference>
<feature type="binding site" evidence="13">
    <location>
        <position position="85"/>
    </location>
    <ligand>
        <name>Mg(2+)</name>
        <dbReference type="ChEBI" id="CHEBI:18420"/>
    </ligand>
</feature>
<keyword evidence="14" id="KW-0472">Membrane</keyword>
<dbReference type="Proteomes" id="UP000823388">
    <property type="component" value="Chromosome 9N"/>
</dbReference>
<keyword evidence="4 13" id="KW-0479">Metal-binding</keyword>
<dbReference type="InterPro" id="IPR027502">
    <property type="entry name" value="ITPase"/>
</dbReference>
<dbReference type="AlphaFoldDB" id="A0A8T0MMT7"/>
<evidence type="ECO:0000256" key="14">
    <source>
        <dbReference type="SAM" id="Phobius"/>
    </source>
</evidence>
<evidence type="ECO:0000256" key="10">
    <source>
        <dbReference type="ARBA" id="ARBA00093218"/>
    </source>
</evidence>
<dbReference type="FunFam" id="3.90.950.10:FF:000003">
    <property type="entry name" value="Inosine triphosphate pyrophosphatase"/>
    <property type="match status" value="1"/>
</dbReference>
<dbReference type="GO" id="GO:0009117">
    <property type="term" value="P:nucleotide metabolic process"/>
    <property type="evidence" value="ECO:0007669"/>
    <property type="project" value="UniProtKB-KW"/>
</dbReference>
<name>A0A8T0MMT7_PANVG</name>
<keyword evidence="5 13" id="KW-0547">Nucleotide-binding</keyword>
<evidence type="ECO:0000256" key="3">
    <source>
        <dbReference type="ARBA" id="ARBA00022490"/>
    </source>
</evidence>
<dbReference type="InterPro" id="IPR002637">
    <property type="entry name" value="RdgB/HAM1"/>
</dbReference>
<comment type="catalytic activity">
    <reaction evidence="10">
        <text>ITP + H2O = IMP + diphosphate + H(+)</text>
        <dbReference type="Rhea" id="RHEA:29399"/>
        <dbReference type="ChEBI" id="CHEBI:15377"/>
        <dbReference type="ChEBI" id="CHEBI:15378"/>
        <dbReference type="ChEBI" id="CHEBI:33019"/>
        <dbReference type="ChEBI" id="CHEBI:58053"/>
        <dbReference type="ChEBI" id="CHEBI:61402"/>
        <dbReference type="EC" id="3.6.1.66"/>
    </reaction>
    <physiologicalReaction direction="left-to-right" evidence="10">
        <dbReference type="Rhea" id="RHEA:29400"/>
    </physiologicalReaction>
</comment>
<feature type="transmembrane region" description="Helical" evidence="14">
    <location>
        <begin position="20"/>
        <end position="40"/>
    </location>
</feature>
<comment type="similarity">
    <text evidence="2 13">Belongs to the HAM1 NTPase family.</text>
</comment>
<feature type="binding site" evidence="13">
    <location>
        <position position="69"/>
    </location>
    <ligand>
        <name>ITP</name>
        <dbReference type="ChEBI" id="CHEBI:61402"/>
    </ligand>
</feature>
<evidence type="ECO:0000313" key="15">
    <source>
        <dbReference type="EMBL" id="KAG2537723.1"/>
    </source>
</evidence>
<dbReference type="Gene3D" id="3.90.950.10">
    <property type="match status" value="1"/>
</dbReference>
<dbReference type="PANTHER" id="PTHR11067">
    <property type="entry name" value="INOSINE TRIPHOSPHATE PYROPHOSPHATASE/HAM1 PROTEIN"/>
    <property type="match status" value="1"/>
</dbReference>
<dbReference type="EC" id="3.6.1.66" evidence="13"/>
<keyword evidence="14" id="KW-1133">Transmembrane helix</keyword>
<dbReference type="Pfam" id="PF01725">
    <property type="entry name" value="Ham1p_like"/>
    <property type="match status" value="1"/>
</dbReference>
<comment type="caution">
    <text evidence="13">Lacks conserved residue(s) required for the propagation of feature annotation.</text>
</comment>
<feature type="binding site" evidence="13">
    <location>
        <begin position="85"/>
        <end position="86"/>
    </location>
    <ligand>
        <name>ITP</name>
        <dbReference type="ChEBI" id="CHEBI:61402"/>
    </ligand>
</feature>
<comment type="cofactor">
    <cofactor evidence="13">
        <name>Mg(2+)</name>
        <dbReference type="ChEBI" id="CHEBI:18420"/>
    </cofactor>
    <cofactor evidence="13">
        <name>Mn(2+)</name>
        <dbReference type="ChEBI" id="CHEBI:29035"/>
    </cofactor>
    <text evidence="13">Binds 1 divalent metal cation per subunit; can use either Mg(2+) or Mn(2+).</text>
</comment>
<dbReference type="CDD" id="cd00515">
    <property type="entry name" value="HAM1"/>
    <property type="match status" value="1"/>
</dbReference>
<proteinExistence type="inferred from homology"/>
<comment type="subunit">
    <text evidence="13">Homodimer.</text>
</comment>
<evidence type="ECO:0000256" key="8">
    <source>
        <dbReference type="ARBA" id="ARBA00023080"/>
    </source>
</evidence>
<sequence>MHTPPPPLHTNYLQMNISKGFSYLKLLYVLPLFSFFVGNLRSFCTYCLSKLSLAVPELQGEPEDISKEKARMAASQVNGPVLVEDTCLCFNALKGLPGPYIKWFLEKIGHEGLNNLLKAYEDKSAFAMCIFSLALGPGDEPITFVGKTAGKIVPARGPSDFGWDPVFQPYGFEQTYAEMPKSVKNEISHRGKALALVKEHFASANYTVQSDGSA</sequence>
<feature type="binding site" evidence="13">
    <location>
        <begin position="189"/>
        <end position="190"/>
    </location>
    <ligand>
        <name>ITP</name>
        <dbReference type="ChEBI" id="CHEBI:61402"/>
    </ligand>
</feature>
<comment type="caution">
    <text evidence="15">The sequence shown here is derived from an EMBL/GenBank/DDBJ whole genome shotgun (WGS) entry which is preliminary data.</text>
</comment>
<evidence type="ECO:0000256" key="9">
    <source>
        <dbReference type="ARBA" id="ARBA00054940"/>
    </source>
</evidence>
<keyword evidence="16" id="KW-1185">Reference proteome</keyword>
<evidence type="ECO:0000256" key="13">
    <source>
        <dbReference type="HAMAP-Rule" id="MF_03148"/>
    </source>
</evidence>
<dbReference type="GO" id="GO:0009204">
    <property type="term" value="P:deoxyribonucleoside triphosphate catabolic process"/>
    <property type="evidence" value="ECO:0007669"/>
    <property type="project" value="UniProtKB-UniRule"/>
</dbReference>
<dbReference type="EMBL" id="CM029054">
    <property type="protein sequence ID" value="KAG2537723.1"/>
    <property type="molecule type" value="Genomic_DNA"/>
</dbReference>
<keyword evidence="7 13" id="KW-0460">Magnesium</keyword>
<evidence type="ECO:0000313" key="16">
    <source>
        <dbReference type="Proteomes" id="UP000823388"/>
    </source>
</evidence>
<dbReference type="SUPFAM" id="SSF52972">
    <property type="entry name" value="ITPase-like"/>
    <property type="match status" value="1"/>
</dbReference>
<dbReference type="GO" id="GO:0036220">
    <property type="term" value="F:ITP diphosphatase activity"/>
    <property type="evidence" value="ECO:0007669"/>
    <property type="project" value="UniProtKB-UniRule"/>
</dbReference>
<protein>
    <recommendedName>
        <fullName evidence="13">Inosine triphosphate pyrophosphatase</fullName>
        <shortName evidence="13">ITPase</shortName>
        <shortName evidence="13">Inosine triphosphatase</shortName>
        <ecNumber evidence="13">3.6.1.66</ecNumber>
    </recommendedName>
    <alternativeName>
        <fullName evidence="13">Non-canonical purine NTP pyrophosphatase</fullName>
    </alternativeName>
    <alternativeName>
        <fullName evidence="13">Non-standard purine NTP pyrophosphatase</fullName>
    </alternativeName>
    <alternativeName>
        <fullName evidence="13">Nucleoside-triphosphate diphosphatase</fullName>
    </alternativeName>
    <alternativeName>
        <fullName evidence="13">Nucleoside-triphosphate pyrophosphatase</fullName>
        <shortName evidence="13">NTPase</shortName>
    </alternativeName>
    <alternativeName>
        <fullName evidence="13">XTP/dITP diphosphatase</fullName>
    </alternativeName>
</protein>
<dbReference type="PANTHER" id="PTHR11067:SF9">
    <property type="entry name" value="INOSINE TRIPHOSPHATE PYROPHOSPHATASE"/>
    <property type="match status" value="1"/>
</dbReference>
<keyword evidence="8 13" id="KW-0546">Nucleotide metabolism</keyword>
<evidence type="ECO:0000256" key="4">
    <source>
        <dbReference type="ARBA" id="ARBA00022723"/>
    </source>
</evidence>
<feature type="binding site" evidence="13">
    <location>
        <position position="57"/>
    </location>
    <ligand>
        <name>Mg(2+)</name>
        <dbReference type="ChEBI" id="CHEBI:18420"/>
    </ligand>
</feature>
<reference evidence="15" key="1">
    <citation type="submission" date="2020-05" db="EMBL/GenBank/DDBJ databases">
        <title>WGS assembly of Panicum virgatum.</title>
        <authorList>
            <person name="Lovell J.T."/>
            <person name="Jenkins J."/>
            <person name="Shu S."/>
            <person name="Juenger T.E."/>
            <person name="Schmutz J."/>
        </authorList>
    </citation>
    <scope>NUCLEOTIDE SEQUENCE</scope>
    <source>
        <strain evidence="15">AP13</strain>
    </source>
</reference>
<dbReference type="GO" id="GO:0005737">
    <property type="term" value="C:cytoplasm"/>
    <property type="evidence" value="ECO:0007669"/>
    <property type="project" value="UniProtKB-SubCell"/>
</dbReference>
<comment type="catalytic activity">
    <reaction evidence="13">
        <text>XTP + H2O = XMP + diphosphate + H(+)</text>
        <dbReference type="Rhea" id="RHEA:28610"/>
        <dbReference type="ChEBI" id="CHEBI:15377"/>
        <dbReference type="ChEBI" id="CHEBI:15378"/>
        <dbReference type="ChEBI" id="CHEBI:33019"/>
        <dbReference type="ChEBI" id="CHEBI:57464"/>
        <dbReference type="ChEBI" id="CHEBI:61314"/>
        <dbReference type="EC" id="3.6.1.66"/>
    </reaction>
</comment>
<evidence type="ECO:0000256" key="12">
    <source>
        <dbReference type="ARBA" id="ARBA00093271"/>
    </source>
</evidence>
<evidence type="ECO:0000256" key="7">
    <source>
        <dbReference type="ARBA" id="ARBA00022842"/>
    </source>
</evidence>
<evidence type="ECO:0000256" key="5">
    <source>
        <dbReference type="ARBA" id="ARBA00022741"/>
    </source>
</evidence>
<accession>A0A8T0MMT7</accession>
<evidence type="ECO:0000256" key="1">
    <source>
        <dbReference type="ARBA" id="ARBA00004496"/>
    </source>
</evidence>
<evidence type="ECO:0000256" key="6">
    <source>
        <dbReference type="ARBA" id="ARBA00022801"/>
    </source>
</evidence>